<dbReference type="PANTHER" id="PTHR12215">
    <property type="entry name" value="PHOSPHOPANTETHEINE TRANSFERASE"/>
    <property type="match status" value="1"/>
</dbReference>
<dbReference type="SUPFAM" id="SSF56214">
    <property type="entry name" value="4'-phosphopantetheinyl transferase"/>
    <property type="match status" value="2"/>
</dbReference>
<evidence type="ECO:0000256" key="7">
    <source>
        <dbReference type="ARBA" id="ARBA00048641"/>
    </source>
</evidence>
<feature type="domain" description="4'-phosphopantetheinyl transferase" evidence="9">
    <location>
        <begin position="255"/>
        <end position="346"/>
    </location>
</feature>
<dbReference type="Pfam" id="PF22624">
    <property type="entry name" value="AASDHPPT_N"/>
    <property type="match status" value="1"/>
</dbReference>
<comment type="caution">
    <text evidence="11">The sequence shown here is derived from an EMBL/GenBank/DDBJ whole genome shotgun (WGS) entry which is preliminary data.</text>
</comment>
<comment type="catalytic activity">
    <reaction evidence="8">
        <text>apo-[ACP] + acetyl-CoA = acetyl-[ACP] + adenosine 3',5'-bisphosphate + H(+)</text>
        <dbReference type="Rhea" id="RHEA:46564"/>
        <dbReference type="Rhea" id="RHEA-COMP:9621"/>
        <dbReference type="Rhea" id="RHEA-COMP:9690"/>
        <dbReference type="ChEBI" id="CHEBI:15378"/>
        <dbReference type="ChEBI" id="CHEBI:29999"/>
        <dbReference type="ChEBI" id="CHEBI:57288"/>
        <dbReference type="ChEBI" id="CHEBI:58343"/>
        <dbReference type="ChEBI" id="CHEBI:78446"/>
    </reaction>
    <physiologicalReaction direction="left-to-right" evidence="8">
        <dbReference type="Rhea" id="RHEA:46565"/>
    </physiologicalReaction>
</comment>
<evidence type="ECO:0000256" key="8">
    <source>
        <dbReference type="ARBA" id="ARBA00048794"/>
    </source>
</evidence>
<keyword evidence="4" id="KW-0808">Transferase</keyword>
<dbReference type="InterPro" id="IPR008278">
    <property type="entry name" value="4-PPantetheinyl_Trfase_dom"/>
</dbReference>
<dbReference type="GO" id="GO:0000287">
    <property type="term" value="F:magnesium ion binding"/>
    <property type="evidence" value="ECO:0007669"/>
    <property type="project" value="InterPro"/>
</dbReference>
<comment type="catalytic activity">
    <reaction evidence="7">
        <text>apo-[ACP] + CoA = holo-[ACP] + adenosine 3',5'-bisphosphate + H(+)</text>
        <dbReference type="Rhea" id="RHEA:12068"/>
        <dbReference type="Rhea" id="RHEA-COMP:9685"/>
        <dbReference type="Rhea" id="RHEA-COMP:9690"/>
        <dbReference type="ChEBI" id="CHEBI:15378"/>
        <dbReference type="ChEBI" id="CHEBI:29999"/>
        <dbReference type="ChEBI" id="CHEBI:57287"/>
        <dbReference type="ChEBI" id="CHEBI:58343"/>
        <dbReference type="ChEBI" id="CHEBI:64479"/>
        <dbReference type="EC" id="2.7.8.7"/>
    </reaction>
    <physiologicalReaction direction="left-to-right" evidence="7">
        <dbReference type="Rhea" id="RHEA:12069"/>
    </physiologicalReaction>
</comment>
<dbReference type="InterPro" id="IPR055066">
    <property type="entry name" value="AASDHPPT_N"/>
</dbReference>
<dbReference type="PANTHER" id="PTHR12215:SF23">
    <property type="entry name" value="L-AMINOADIPATE-SEMIALDEHYDE DEHYDROGENASE-PHOSPHOPANTETHEINYL TRANSFERASE"/>
    <property type="match status" value="1"/>
</dbReference>
<dbReference type="Pfam" id="PF01648">
    <property type="entry name" value="ACPS"/>
    <property type="match status" value="1"/>
</dbReference>
<evidence type="ECO:0000256" key="3">
    <source>
        <dbReference type="ARBA" id="ARBA00016301"/>
    </source>
</evidence>
<sequence>MGDLGTTITSECIEDKGRINFVPLIMLEFIFWVNSRRHENTCTYAIVNGRRTCRIPYTAYREGPNFLKSTNHWCTNGIGDCARRGAEACLVNENHRFASAIRALLPTAMAVSEGYLTYVVLLWCSLYRGIVTGRLSLLMQARDCKCHRLAISLNETLNSINFEADFRKAVQSLTAEECAKAARFRYKDDTLASILGRLFLRQATRRLSNVEWSTIEFGRTEKGKPYLMSPSNTKYGFNVSHQGDYVAFASSCSPRVGIDCMRLDKERNNKSADDYITSMAKSAGPEELRMMRTQATDQMKMIYFYRYWCLKEAVLKATGEGLLSDLSRLNFHIEPRERYRPRCFITSTTVSLDGKLQDEWILEETFIDEMHNAAVCREKRLPNYCLYSVNPDTRIYFGLVDISFLLEGATILNRLPEDGAAEWVNFNAKPRKLF</sequence>
<evidence type="ECO:0000313" key="12">
    <source>
        <dbReference type="Proteomes" id="UP000004810"/>
    </source>
</evidence>
<evidence type="ECO:0000256" key="6">
    <source>
        <dbReference type="ARBA" id="ARBA00033443"/>
    </source>
</evidence>
<dbReference type="Gene3D" id="3.90.470.20">
    <property type="entry name" value="4'-phosphopantetheinyl transferase domain"/>
    <property type="match status" value="2"/>
</dbReference>
<organism evidence="11 12">
    <name type="scientific">Wuchereria bancrofti</name>
    <dbReference type="NCBI Taxonomy" id="6293"/>
    <lineage>
        <taxon>Eukaryota</taxon>
        <taxon>Metazoa</taxon>
        <taxon>Ecdysozoa</taxon>
        <taxon>Nematoda</taxon>
        <taxon>Chromadorea</taxon>
        <taxon>Rhabditida</taxon>
        <taxon>Spirurina</taxon>
        <taxon>Spiruromorpha</taxon>
        <taxon>Filarioidea</taxon>
        <taxon>Onchocercidae</taxon>
        <taxon>Wuchereria</taxon>
    </lineage>
</organism>
<evidence type="ECO:0000313" key="11">
    <source>
        <dbReference type="EMBL" id="EJW84179.1"/>
    </source>
</evidence>
<dbReference type="EC" id="2.7.8.7" evidence="2"/>
<dbReference type="InterPro" id="IPR050559">
    <property type="entry name" value="P-Pant_transferase_sf"/>
</dbReference>
<dbReference type="EMBL" id="ADBV01001764">
    <property type="protein sequence ID" value="EJW84179.1"/>
    <property type="molecule type" value="Genomic_DNA"/>
</dbReference>
<dbReference type="GO" id="GO:0005829">
    <property type="term" value="C:cytosol"/>
    <property type="evidence" value="ECO:0007669"/>
    <property type="project" value="TreeGrafter"/>
</dbReference>
<name>J9FA01_WUCBA</name>
<reference evidence="12" key="1">
    <citation type="submission" date="2012-08" db="EMBL/GenBank/DDBJ databases">
        <title>The Genome Sequence of Wuchereria bancrofti.</title>
        <authorList>
            <person name="Nutman T.B."/>
            <person name="Fink D.L."/>
            <person name="Russ C."/>
            <person name="Young S."/>
            <person name="Zeng Q."/>
            <person name="Koehrsen M."/>
            <person name="Alvarado L."/>
            <person name="Berlin A."/>
            <person name="Chapman S.B."/>
            <person name="Chen Z."/>
            <person name="Freedman E."/>
            <person name="Gellesch M."/>
            <person name="Goldberg J."/>
            <person name="Griggs A."/>
            <person name="Gujja S."/>
            <person name="Heilman E.R."/>
            <person name="Heiman D."/>
            <person name="Hepburn T."/>
            <person name="Howarth C."/>
            <person name="Jen D."/>
            <person name="Larson L."/>
            <person name="Lewis B."/>
            <person name="Mehta T."/>
            <person name="Park D."/>
            <person name="Pearson M."/>
            <person name="Roberts A."/>
            <person name="Saif S."/>
            <person name="Shea T."/>
            <person name="Shenoy N."/>
            <person name="Sisk P."/>
            <person name="Stolte C."/>
            <person name="Sykes S."/>
            <person name="Walk T."/>
            <person name="White J."/>
            <person name="Yandava C."/>
            <person name="Haas B."/>
            <person name="Henn M.R."/>
            <person name="Nusbaum C."/>
            <person name="Birren B."/>
        </authorList>
    </citation>
    <scope>NUCLEOTIDE SEQUENCE [LARGE SCALE GENOMIC DNA]</scope>
    <source>
        <strain evidence="12">NA</strain>
    </source>
</reference>
<evidence type="ECO:0000256" key="1">
    <source>
        <dbReference type="ARBA" id="ARBA00006195"/>
    </source>
</evidence>
<evidence type="ECO:0000256" key="5">
    <source>
        <dbReference type="ARBA" id="ARBA00030484"/>
    </source>
</evidence>
<evidence type="ECO:0000259" key="9">
    <source>
        <dbReference type="Pfam" id="PF01648"/>
    </source>
</evidence>
<gene>
    <name evidence="11" type="ORF">WUBG_04910</name>
</gene>
<protein>
    <recommendedName>
        <fullName evidence="3">L-aminoadipate-semialdehyde dehydrogenase-phosphopantetheinyl transferase</fullName>
        <ecNumber evidence="2">2.7.8.7</ecNumber>
    </recommendedName>
    <alternativeName>
        <fullName evidence="5">4'-phosphopantetheinyl transferase</fullName>
    </alternativeName>
    <alternativeName>
        <fullName evidence="6">Alpha-aminoadipic semialdehyde dehydrogenase-phosphopantetheinyl transferase</fullName>
    </alternativeName>
</protein>
<dbReference type="FunFam" id="3.90.470.20:FF:000003">
    <property type="entry name" value="L-aminoadipate-semialdehyde dehydrogenase-phosphopantetheinyl transferase"/>
    <property type="match status" value="1"/>
</dbReference>
<accession>J9FA01</accession>
<dbReference type="Proteomes" id="UP000004810">
    <property type="component" value="Unassembled WGS sequence"/>
</dbReference>
<dbReference type="InterPro" id="IPR037143">
    <property type="entry name" value="4-PPantetheinyl_Trfase_dom_sf"/>
</dbReference>
<evidence type="ECO:0000256" key="4">
    <source>
        <dbReference type="ARBA" id="ARBA00022679"/>
    </source>
</evidence>
<feature type="domain" description="4'-phosphopantetheinyl transferase N-terminal" evidence="10">
    <location>
        <begin position="163"/>
        <end position="252"/>
    </location>
</feature>
<evidence type="ECO:0000259" key="10">
    <source>
        <dbReference type="Pfam" id="PF22624"/>
    </source>
</evidence>
<dbReference type="AlphaFoldDB" id="J9FA01"/>
<dbReference type="GO" id="GO:0008897">
    <property type="term" value="F:holo-[acyl-carrier-protein] synthase activity"/>
    <property type="evidence" value="ECO:0007669"/>
    <property type="project" value="UniProtKB-EC"/>
</dbReference>
<comment type="similarity">
    <text evidence="1">Belongs to the P-Pant transferase superfamily. AcpS family.</text>
</comment>
<evidence type="ECO:0000256" key="2">
    <source>
        <dbReference type="ARBA" id="ARBA00013172"/>
    </source>
</evidence>
<proteinExistence type="inferred from homology"/>
<dbReference type="GO" id="GO:0019878">
    <property type="term" value="P:lysine biosynthetic process via aminoadipic acid"/>
    <property type="evidence" value="ECO:0007669"/>
    <property type="project" value="TreeGrafter"/>
</dbReference>